<evidence type="ECO:0000313" key="8">
    <source>
        <dbReference type="Proteomes" id="UP000585638"/>
    </source>
</evidence>
<dbReference type="SUPFAM" id="SSF51011">
    <property type="entry name" value="Glycosyl hydrolase domain"/>
    <property type="match status" value="1"/>
</dbReference>
<accession>A0A7W9KPG8</accession>
<gene>
    <name evidence="7" type="ORF">BJ998_007534</name>
</gene>
<evidence type="ECO:0000259" key="6">
    <source>
        <dbReference type="Pfam" id="PF17189"/>
    </source>
</evidence>
<evidence type="ECO:0000259" key="5">
    <source>
        <dbReference type="Pfam" id="PF14587"/>
    </source>
</evidence>
<keyword evidence="2 4" id="KW-0732">Signal</keyword>
<comment type="caution">
    <text evidence="7">The sequence shown here is derived from an EMBL/GenBank/DDBJ whole genome shotgun (WGS) entry which is preliminary data.</text>
</comment>
<evidence type="ECO:0000256" key="2">
    <source>
        <dbReference type="ARBA" id="ARBA00022729"/>
    </source>
</evidence>
<evidence type="ECO:0000256" key="3">
    <source>
        <dbReference type="ARBA" id="ARBA00022801"/>
    </source>
</evidence>
<feature type="chain" id="PRO_5030525699" evidence="4">
    <location>
        <begin position="31"/>
        <end position="464"/>
    </location>
</feature>
<dbReference type="InterPro" id="IPR013780">
    <property type="entry name" value="Glyco_hydro_b"/>
</dbReference>
<evidence type="ECO:0000313" key="7">
    <source>
        <dbReference type="EMBL" id="MBB5896338.1"/>
    </source>
</evidence>
<reference evidence="7 8" key="1">
    <citation type="submission" date="2020-08" db="EMBL/GenBank/DDBJ databases">
        <title>Sequencing the genomes of 1000 actinobacteria strains.</title>
        <authorList>
            <person name="Klenk H.-P."/>
        </authorList>
    </citation>
    <scope>NUCLEOTIDE SEQUENCE [LARGE SCALE GENOMIC DNA]</scope>
    <source>
        <strain evidence="7 8">DSM 43851</strain>
    </source>
</reference>
<name>A0A7W9KPG8_9PSEU</name>
<dbReference type="GO" id="GO:0006680">
    <property type="term" value="P:glucosylceramide catabolic process"/>
    <property type="evidence" value="ECO:0007669"/>
    <property type="project" value="TreeGrafter"/>
</dbReference>
<proteinExistence type="inferred from homology"/>
<protein>
    <submittedName>
        <fullName evidence="7">O-glycosyl hydrolase</fullName>
    </submittedName>
</protein>
<sequence length="464" mass="48065">MSRTARRIRVVVVAATALVCLGASQLTANAATTVAIDPGTTFQRIDGFGVSEAFGQANSIRNASSATRQQALNMLFGTANGAGFSILRSIIPSGSDSIEPKSPGSPSATPTYVWNGNSDATDQGQLWLARQAKTYGVTNFYNVAWSAPGFMKTNGSDSNGGSLCGTSGASCSSGDWRKAYANYLVQHAKYWASVGLTPSAVGFVNEPSLTTSYASMLVSPSQAASFMPTFSAAMKASGLATKAACCDTLGFNLLPSYVSAVGNADVGLWTSHGYSSAPSSTINSGGHSVWESEWGVNGSSWDTSWDDGSTSAGFTWAQRIQTGMTRANLNAFLYWWGISSTGHDSALVSLSGSTLTASKRYYALANFSRFIRPGATRIGATSGDSNLTVSAYRNSDGSTVIAVLNTAQSSVSATYTVSGKSTGAVTPYLTNASNSTAAQAAIGLSADAFTATVPARSLVTYRIP</sequence>
<dbReference type="Pfam" id="PF17189">
    <property type="entry name" value="Glyco_hydro_30C"/>
    <property type="match status" value="1"/>
</dbReference>
<feature type="domain" description="Glycosyl hydrolase family 30 beta sandwich" evidence="6">
    <location>
        <begin position="374"/>
        <end position="461"/>
    </location>
</feature>
<dbReference type="SUPFAM" id="SSF51445">
    <property type="entry name" value="(Trans)glycosidases"/>
    <property type="match status" value="1"/>
</dbReference>
<feature type="signal peptide" evidence="4">
    <location>
        <begin position="1"/>
        <end position="30"/>
    </location>
</feature>
<evidence type="ECO:0000256" key="1">
    <source>
        <dbReference type="ARBA" id="ARBA00005382"/>
    </source>
</evidence>
<dbReference type="InterPro" id="IPR001139">
    <property type="entry name" value="Glyco_hydro_30"/>
</dbReference>
<dbReference type="Gene3D" id="3.20.20.80">
    <property type="entry name" value="Glycosidases"/>
    <property type="match status" value="1"/>
</dbReference>
<organism evidence="7 8">
    <name type="scientific">Kutzneria kofuensis</name>
    <dbReference type="NCBI Taxonomy" id="103725"/>
    <lineage>
        <taxon>Bacteria</taxon>
        <taxon>Bacillati</taxon>
        <taxon>Actinomycetota</taxon>
        <taxon>Actinomycetes</taxon>
        <taxon>Pseudonocardiales</taxon>
        <taxon>Pseudonocardiaceae</taxon>
        <taxon>Kutzneria</taxon>
    </lineage>
</organism>
<dbReference type="Pfam" id="PF14587">
    <property type="entry name" value="Glyco_hydr_30_2"/>
    <property type="match status" value="1"/>
</dbReference>
<dbReference type="AlphaFoldDB" id="A0A7W9KPG8"/>
<dbReference type="PANTHER" id="PTHR11069:SF23">
    <property type="entry name" value="LYSOSOMAL ACID GLUCOSYLCERAMIDASE"/>
    <property type="match status" value="1"/>
</dbReference>
<keyword evidence="3 7" id="KW-0378">Hydrolase</keyword>
<evidence type="ECO:0000256" key="4">
    <source>
        <dbReference type="SAM" id="SignalP"/>
    </source>
</evidence>
<keyword evidence="8" id="KW-1185">Reference proteome</keyword>
<dbReference type="GO" id="GO:0016020">
    <property type="term" value="C:membrane"/>
    <property type="evidence" value="ECO:0007669"/>
    <property type="project" value="GOC"/>
</dbReference>
<dbReference type="EMBL" id="JACHIR010000001">
    <property type="protein sequence ID" value="MBB5896338.1"/>
    <property type="molecule type" value="Genomic_DNA"/>
</dbReference>
<dbReference type="GO" id="GO:0004348">
    <property type="term" value="F:glucosylceramidase activity"/>
    <property type="evidence" value="ECO:0007669"/>
    <property type="project" value="InterPro"/>
</dbReference>
<dbReference type="InterPro" id="IPR033452">
    <property type="entry name" value="GH30_C"/>
</dbReference>
<dbReference type="RefSeq" id="WP_184868009.1">
    <property type="nucleotide sequence ID" value="NZ_BAAAWY010000101.1"/>
</dbReference>
<dbReference type="PANTHER" id="PTHR11069">
    <property type="entry name" value="GLUCOSYLCERAMIDASE"/>
    <property type="match status" value="1"/>
</dbReference>
<dbReference type="InterPro" id="IPR039514">
    <property type="entry name" value="6GAL-like"/>
</dbReference>
<dbReference type="Gene3D" id="2.60.40.1180">
    <property type="entry name" value="Golgi alpha-mannosidase II"/>
    <property type="match status" value="1"/>
</dbReference>
<feature type="domain" description="Endo-beta-1,6-galactanase-like" evidence="5">
    <location>
        <begin position="33"/>
        <end position="255"/>
    </location>
</feature>
<comment type="similarity">
    <text evidence="1">Belongs to the glycosyl hydrolase 30 family.</text>
</comment>
<dbReference type="InterPro" id="IPR017853">
    <property type="entry name" value="GH"/>
</dbReference>
<dbReference type="Proteomes" id="UP000585638">
    <property type="component" value="Unassembled WGS sequence"/>
</dbReference>